<sequence length="379" mass="42615">MDAPSEKVVGSAQMSLAHSFSKTSTGTPSSRKGVEKPWWKADSALEQAYAPGPSHPRIPRDLVLHILRIITSHPRPRFYHVLHEHDAYPRLHSTDSYNLLLDHACDLPNPKYFTAVYRRACNDGMANETTHQLYVRHLVRQGKAMDATAFVRTTYPNDVVPPAVLLELVSPPTERPRAHLVPEENEHKVGPPKPPPPLNMQALRTQVDAEHDDVHTSPLVLASVRYLRYSGKHAEAGSIVVHHLHALPPQATPKQLSYAQDLIHELLLLPPATISHLPHPQAAYYSSILRLFDLHPKLRPTSTTLALTMEWLRRRQERGYLAYCMLRKWRAKWGDLVEDSRECVPCAEDDQPRVRMSQAAAGARSGRTERAKTMAAGEG</sequence>
<evidence type="ECO:0000256" key="1">
    <source>
        <dbReference type="SAM" id="MobiDB-lite"/>
    </source>
</evidence>
<evidence type="ECO:0000313" key="2">
    <source>
        <dbReference type="EMBL" id="KIO32819.1"/>
    </source>
</evidence>
<gene>
    <name evidence="2" type="ORF">M407DRAFT_4306</name>
</gene>
<dbReference type="Proteomes" id="UP000054248">
    <property type="component" value="Unassembled WGS sequence"/>
</dbReference>
<feature type="region of interest" description="Disordered" evidence="1">
    <location>
        <begin position="354"/>
        <end position="379"/>
    </location>
</feature>
<dbReference type="EMBL" id="KN822952">
    <property type="protein sequence ID" value="KIO32819.1"/>
    <property type="molecule type" value="Genomic_DNA"/>
</dbReference>
<evidence type="ECO:0000313" key="3">
    <source>
        <dbReference type="Proteomes" id="UP000054248"/>
    </source>
</evidence>
<proteinExistence type="predicted"/>
<keyword evidence="3" id="KW-1185">Reference proteome</keyword>
<reference evidence="3" key="2">
    <citation type="submission" date="2015-01" db="EMBL/GenBank/DDBJ databases">
        <title>Evolutionary Origins and Diversification of the Mycorrhizal Mutualists.</title>
        <authorList>
            <consortium name="DOE Joint Genome Institute"/>
            <consortium name="Mycorrhizal Genomics Consortium"/>
            <person name="Kohler A."/>
            <person name="Kuo A."/>
            <person name="Nagy L.G."/>
            <person name="Floudas D."/>
            <person name="Copeland A."/>
            <person name="Barry K.W."/>
            <person name="Cichocki N."/>
            <person name="Veneault-Fourrey C."/>
            <person name="LaButti K."/>
            <person name="Lindquist E.A."/>
            <person name="Lipzen A."/>
            <person name="Lundell T."/>
            <person name="Morin E."/>
            <person name="Murat C."/>
            <person name="Riley R."/>
            <person name="Ohm R."/>
            <person name="Sun H."/>
            <person name="Tunlid A."/>
            <person name="Henrissat B."/>
            <person name="Grigoriev I.V."/>
            <person name="Hibbett D.S."/>
            <person name="Martin F."/>
        </authorList>
    </citation>
    <scope>NUCLEOTIDE SEQUENCE [LARGE SCALE GENOMIC DNA]</scope>
    <source>
        <strain evidence="3">MUT 4182</strain>
    </source>
</reference>
<protein>
    <submittedName>
        <fullName evidence="2">Uncharacterized protein</fullName>
    </submittedName>
</protein>
<reference evidence="2 3" key="1">
    <citation type="submission" date="2014-04" db="EMBL/GenBank/DDBJ databases">
        <authorList>
            <consortium name="DOE Joint Genome Institute"/>
            <person name="Kuo A."/>
            <person name="Girlanda M."/>
            <person name="Perotto S."/>
            <person name="Kohler A."/>
            <person name="Nagy L.G."/>
            <person name="Floudas D."/>
            <person name="Copeland A."/>
            <person name="Barry K.W."/>
            <person name="Cichocki N."/>
            <person name="Veneault-Fourrey C."/>
            <person name="LaButti K."/>
            <person name="Lindquist E.A."/>
            <person name="Lipzen A."/>
            <person name="Lundell T."/>
            <person name="Morin E."/>
            <person name="Murat C."/>
            <person name="Sun H."/>
            <person name="Tunlid A."/>
            <person name="Henrissat B."/>
            <person name="Grigoriev I.V."/>
            <person name="Hibbett D.S."/>
            <person name="Martin F."/>
            <person name="Nordberg H.P."/>
            <person name="Cantor M.N."/>
            <person name="Hua S.X."/>
        </authorList>
    </citation>
    <scope>NUCLEOTIDE SEQUENCE [LARGE SCALE GENOMIC DNA]</scope>
    <source>
        <strain evidence="2 3">MUT 4182</strain>
    </source>
</reference>
<dbReference type="AlphaFoldDB" id="A0A0C3QVT1"/>
<organism evidence="2 3">
    <name type="scientific">Tulasnella calospora MUT 4182</name>
    <dbReference type="NCBI Taxonomy" id="1051891"/>
    <lineage>
        <taxon>Eukaryota</taxon>
        <taxon>Fungi</taxon>
        <taxon>Dikarya</taxon>
        <taxon>Basidiomycota</taxon>
        <taxon>Agaricomycotina</taxon>
        <taxon>Agaricomycetes</taxon>
        <taxon>Cantharellales</taxon>
        <taxon>Tulasnellaceae</taxon>
        <taxon>Tulasnella</taxon>
    </lineage>
</organism>
<name>A0A0C3QVT1_9AGAM</name>
<accession>A0A0C3QVT1</accession>
<dbReference type="HOGENOM" id="CLU_729961_0_0_1"/>
<dbReference type="OrthoDB" id="3149711at2759"/>